<dbReference type="EMBL" id="ABOX02000010">
    <property type="protein sequence ID" value="EEF61339.1"/>
    <property type="molecule type" value="Genomic_DNA"/>
</dbReference>
<dbReference type="RefSeq" id="WP_007414571.1">
    <property type="nucleotide sequence ID" value="NZ_ABOX02000010.1"/>
</dbReference>
<dbReference type="Proteomes" id="UP000003688">
    <property type="component" value="Unassembled WGS sequence"/>
</dbReference>
<evidence type="ECO:0000313" key="2">
    <source>
        <dbReference type="Proteomes" id="UP000003688"/>
    </source>
</evidence>
<organism evidence="1 2">
    <name type="scientific">Pedosphaera parvula (strain Ellin514)</name>
    <dbReference type="NCBI Taxonomy" id="320771"/>
    <lineage>
        <taxon>Bacteria</taxon>
        <taxon>Pseudomonadati</taxon>
        <taxon>Verrucomicrobiota</taxon>
        <taxon>Pedosphaerae</taxon>
        <taxon>Pedosphaerales</taxon>
        <taxon>Pedosphaeraceae</taxon>
        <taxon>Pedosphaera</taxon>
    </lineage>
</organism>
<dbReference type="STRING" id="320771.Cflav_PD4360"/>
<name>B9XFH5_PEDPL</name>
<dbReference type="AlphaFoldDB" id="B9XFH5"/>
<evidence type="ECO:0000313" key="1">
    <source>
        <dbReference type="EMBL" id="EEF61339.1"/>
    </source>
</evidence>
<dbReference type="Pfam" id="PF07386">
    <property type="entry name" value="DUF1499"/>
    <property type="match status" value="1"/>
</dbReference>
<accession>B9XFH5</accession>
<keyword evidence="2" id="KW-1185">Reference proteome</keyword>
<proteinExistence type="predicted"/>
<gene>
    <name evidence="1" type="ORF">Cflav_PD4360</name>
</gene>
<dbReference type="PANTHER" id="PTHR34801">
    <property type="entry name" value="EXPRESSED PROTEIN"/>
    <property type="match status" value="1"/>
</dbReference>
<reference evidence="1 2" key="1">
    <citation type="journal article" date="2011" name="J. Bacteriol.">
        <title>Genome sequence of 'Pedosphaera parvula' Ellin514, an aerobic Verrucomicrobial isolate from pasture soil.</title>
        <authorList>
            <person name="Kant R."/>
            <person name="van Passel M.W."/>
            <person name="Sangwan P."/>
            <person name="Palva A."/>
            <person name="Lucas S."/>
            <person name="Copeland A."/>
            <person name="Lapidus A."/>
            <person name="Glavina Del Rio T."/>
            <person name="Dalin E."/>
            <person name="Tice H."/>
            <person name="Bruce D."/>
            <person name="Goodwin L."/>
            <person name="Pitluck S."/>
            <person name="Chertkov O."/>
            <person name="Larimer F.W."/>
            <person name="Land M.L."/>
            <person name="Hauser L."/>
            <person name="Brettin T.S."/>
            <person name="Detter J.C."/>
            <person name="Han S."/>
            <person name="de Vos W.M."/>
            <person name="Janssen P.H."/>
            <person name="Smidt H."/>
        </authorList>
    </citation>
    <scope>NUCLEOTIDE SEQUENCE [LARGE SCALE GENOMIC DNA]</scope>
    <source>
        <strain evidence="1 2">Ellin514</strain>
    </source>
</reference>
<comment type="caution">
    <text evidence="1">The sequence shown here is derived from an EMBL/GenBank/DDBJ whole genome shotgun (WGS) entry which is preliminary data.</text>
</comment>
<dbReference type="InterPro" id="IPR010865">
    <property type="entry name" value="DUF1499"/>
</dbReference>
<dbReference type="OrthoDB" id="9793534at2"/>
<evidence type="ECO:0008006" key="3">
    <source>
        <dbReference type="Google" id="ProtNLM"/>
    </source>
</evidence>
<sequence length="131" mass="14888">MSSSSSQLKPVGLIDGKLRPCPDSPNCACSQNADQQHLIEPFQFNGSRSEAWSRLKQALLTQKRVTIITDSSNYLHLEFRSVILRFVDDVEFLLAENVIHVRSASRVGYSDLGVNRRRLETIRRAFNQLNL</sequence>
<dbReference type="PIRSF" id="PIRSF026426">
    <property type="entry name" value="DUF1499"/>
    <property type="match status" value="1"/>
</dbReference>
<dbReference type="PANTHER" id="PTHR34801:SF6">
    <property type="entry name" value="SLL1620 PROTEIN"/>
    <property type="match status" value="1"/>
</dbReference>
<protein>
    <recommendedName>
        <fullName evidence="3">DUF1499 domain-containing protein</fullName>
    </recommendedName>
</protein>